<dbReference type="PANTHER" id="PTHR43409">
    <property type="entry name" value="ANAEROBIC MAGNESIUM-PROTOPORPHYRIN IX MONOMETHYL ESTER CYCLASE-RELATED"/>
    <property type="match status" value="1"/>
</dbReference>
<evidence type="ECO:0000256" key="3">
    <source>
        <dbReference type="ARBA" id="ARBA00022723"/>
    </source>
</evidence>
<evidence type="ECO:0000313" key="7">
    <source>
        <dbReference type="EMBL" id="GAH32692.1"/>
    </source>
</evidence>
<organism evidence="7">
    <name type="scientific">marine sediment metagenome</name>
    <dbReference type="NCBI Taxonomy" id="412755"/>
    <lineage>
        <taxon>unclassified sequences</taxon>
        <taxon>metagenomes</taxon>
        <taxon>ecological metagenomes</taxon>
    </lineage>
</organism>
<keyword evidence="3" id="KW-0479">Metal-binding</keyword>
<evidence type="ECO:0000256" key="5">
    <source>
        <dbReference type="ARBA" id="ARBA00023014"/>
    </source>
</evidence>
<keyword evidence="5" id="KW-0411">Iron-sulfur</keyword>
<dbReference type="Pfam" id="PF04055">
    <property type="entry name" value="Radical_SAM"/>
    <property type="match status" value="1"/>
</dbReference>
<proteinExistence type="predicted"/>
<reference evidence="7" key="1">
    <citation type="journal article" date="2014" name="Front. Microbiol.">
        <title>High frequency of phylogenetically diverse reductive dehalogenase-homologous genes in deep subseafloor sedimentary metagenomes.</title>
        <authorList>
            <person name="Kawai M."/>
            <person name="Futagami T."/>
            <person name="Toyoda A."/>
            <person name="Takaki Y."/>
            <person name="Nishi S."/>
            <person name="Hori S."/>
            <person name="Arai W."/>
            <person name="Tsubouchi T."/>
            <person name="Morono Y."/>
            <person name="Uchiyama I."/>
            <person name="Ito T."/>
            <person name="Fujiyama A."/>
            <person name="Inagaki F."/>
            <person name="Takami H."/>
        </authorList>
    </citation>
    <scope>NUCLEOTIDE SEQUENCE</scope>
    <source>
        <strain evidence="7">Expedition CK06-06</strain>
    </source>
</reference>
<dbReference type="AlphaFoldDB" id="X1EJB9"/>
<evidence type="ECO:0000256" key="1">
    <source>
        <dbReference type="ARBA" id="ARBA00001966"/>
    </source>
</evidence>
<comment type="cofactor">
    <cofactor evidence="1">
        <name>[4Fe-4S] cluster</name>
        <dbReference type="ChEBI" id="CHEBI:49883"/>
    </cofactor>
</comment>
<dbReference type="InterPro" id="IPR007197">
    <property type="entry name" value="rSAM"/>
</dbReference>
<feature type="domain" description="Radical SAM core" evidence="6">
    <location>
        <begin position="1"/>
        <end position="111"/>
    </location>
</feature>
<evidence type="ECO:0000259" key="6">
    <source>
        <dbReference type="PROSITE" id="PS51918"/>
    </source>
</evidence>
<keyword evidence="4" id="KW-0408">Iron</keyword>
<accession>X1EJB9</accession>
<dbReference type="GO" id="GO:0003824">
    <property type="term" value="F:catalytic activity"/>
    <property type="evidence" value="ECO:0007669"/>
    <property type="project" value="InterPro"/>
</dbReference>
<evidence type="ECO:0000256" key="4">
    <source>
        <dbReference type="ARBA" id="ARBA00023004"/>
    </source>
</evidence>
<feature type="non-terminal residue" evidence="7">
    <location>
        <position position="1"/>
    </location>
</feature>
<gene>
    <name evidence="7" type="ORF">S03H2_19843</name>
</gene>
<dbReference type="InterPro" id="IPR051198">
    <property type="entry name" value="BchE-like"/>
</dbReference>
<dbReference type="EMBL" id="BARU01010403">
    <property type="protein sequence ID" value="GAH32692.1"/>
    <property type="molecule type" value="Genomic_DNA"/>
</dbReference>
<dbReference type="Gene3D" id="3.30.750.200">
    <property type="match status" value="1"/>
</dbReference>
<dbReference type="SUPFAM" id="SSF102114">
    <property type="entry name" value="Radical SAM enzymes"/>
    <property type="match status" value="1"/>
</dbReference>
<comment type="caution">
    <text evidence="7">The sequence shown here is derived from an EMBL/GenBank/DDBJ whole genome shotgun (WGS) entry which is preliminary data.</text>
</comment>
<keyword evidence="2" id="KW-0949">S-adenosyl-L-methionine</keyword>
<dbReference type="PANTHER" id="PTHR43409:SF17">
    <property type="entry name" value="METHYLTHIOTRANSFERASE MJ0865-RELATED"/>
    <property type="match status" value="1"/>
</dbReference>
<protein>
    <recommendedName>
        <fullName evidence="6">Radical SAM core domain-containing protein</fullName>
    </recommendedName>
</protein>
<dbReference type="PROSITE" id="PS51918">
    <property type="entry name" value="RADICAL_SAM"/>
    <property type="match status" value="1"/>
</dbReference>
<dbReference type="GO" id="GO:0046872">
    <property type="term" value="F:metal ion binding"/>
    <property type="evidence" value="ECO:0007669"/>
    <property type="project" value="UniProtKB-KW"/>
</dbReference>
<evidence type="ECO:0000256" key="2">
    <source>
        <dbReference type="ARBA" id="ARBA00022691"/>
    </source>
</evidence>
<dbReference type="GO" id="GO:0051536">
    <property type="term" value="F:iron-sulfur cluster binding"/>
    <property type="evidence" value="ECO:0007669"/>
    <property type="project" value="UniProtKB-KW"/>
</dbReference>
<dbReference type="InterPro" id="IPR058240">
    <property type="entry name" value="rSAM_sf"/>
</dbReference>
<name>X1EJB9_9ZZZZ</name>
<sequence length="129" mass="14878">IIGAQTASNRLLQYINRGHTFEDVLNAIDILKEYGFNCHLDFIFGLPSETSEDIDENINFFKYILKQNNIKIHSHTFMPLPGSKFENKPAGKVIPLRLQKILRQLISQGKAYGQYQTQLKVAQLIWDIE</sequence>